<keyword evidence="5" id="KW-0175">Coiled coil</keyword>
<keyword evidence="3 4" id="KW-0413">Isomerase</keyword>
<dbReference type="OrthoDB" id="25767at2759"/>
<protein>
    <recommendedName>
        <fullName evidence="4">tRNA pseudouridine synthase</fullName>
        <ecNumber evidence="4">5.4.99.12</ecNumber>
    </recommendedName>
</protein>
<dbReference type="GO" id="GO:0005737">
    <property type="term" value="C:cytoplasm"/>
    <property type="evidence" value="ECO:0007669"/>
    <property type="project" value="TreeGrafter"/>
</dbReference>
<dbReference type="FunFam" id="3.30.70.580:FF:000007">
    <property type="entry name" value="tRNA pseudouridine synthase"/>
    <property type="match status" value="1"/>
</dbReference>
<dbReference type="Pfam" id="PF01416">
    <property type="entry name" value="PseudoU_synth_1"/>
    <property type="match status" value="1"/>
</dbReference>
<evidence type="ECO:0000256" key="1">
    <source>
        <dbReference type="ARBA" id="ARBA00009375"/>
    </source>
</evidence>
<evidence type="ECO:0000256" key="2">
    <source>
        <dbReference type="ARBA" id="ARBA00022694"/>
    </source>
</evidence>
<evidence type="ECO:0000256" key="5">
    <source>
        <dbReference type="SAM" id="Coils"/>
    </source>
</evidence>
<dbReference type="AlphaFoldDB" id="A0A2G8LDK5"/>
<comment type="similarity">
    <text evidence="1 4">Belongs to the tRNA pseudouridine synthase TruA family.</text>
</comment>
<comment type="caution">
    <text evidence="7">The sequence shown here is derived from an EMBL/GenBank/DDBJ whole genome shotgun (WGS) entry which is preliminary data.</text>
</comment>
<dbReference type="GO" id="GO:0160147">
    <property type="term" value="F:tRNA pseudouridine(38-40) synthase activity"/>
    <property type="evidence" value="ECO:0007669"/>
    <property type="project" value="UniProtKB-EC"/>
</dbReference>
<dbReference type="Gene3D" id="3.30.70.580">
    <property type="entry name" value="Pseudouridine synthase I, catalytic domain, N-terminal subdomain"/>
    <property type="match status" value="1"/>
</dbReference>
<reference evidence="7 8" key="1">
    <citation type="journal article" date="2017" name="PLoS Biol.">
        <title>The sea cucumber genome provides insights into morphological evolution and visceral regeneration.</title>
        <authorList>
            <person name="Zhang X."/>
            <person name="Sun L."/>
            <person name="Yuan J."/>
            <person name="Sun Y."/>
            <person name="Gao Y."/>
            <person name="Zhang L."/>
            <person name="Li S."/>
            <person name="Dai H."/>
            <person name="Hamel J.F."/>
            <person name="Liu C."/>
            <person name="Yu Y."/>
            <person name="Liu S."/>
            <person name="Lin W."/>
            <person name="Guo K."/>
            <person name="Jin S."/>
            <person name="Xu P."/>
            <person name="Storey K.B."/>
            <person name="Huan P."/>
            <person name="Zhang T."/>
            <person name="Zhou Y."/>
            <person name="Zhang J."/>
            <person name="Lin C."/>
            <person name="Li X."/>
            <person name="Xing L."/>
            <person name="Huo D."/>
            <person name="Sun M."/>
            <person name="Wang L."/>
            <person name="Mercier A."/>
            <person name="Li F."/>
            <person name="Yang H."/>
            <person name="Xiang J."/>
        </authorList>
    </citation>
    <scope>NUCLEOTIDE SEQUENCE [LARGE SCALE GENOMIC DNA]</scope>
    <source>
        <strain evidence="7">Shaxun</strain>
        <tissue evidence="7">Muscle</tissue>
    </source>
</reference>
<feature type="coiled-coil region" evidence="5">
    <location>
        <begin position="4"/>
        <end position="31"/>
    </location>
</feature>
<evidence type="ECO:0000313" key="7">
    <source>
        <dbReference type="EMBL" id="PIK58349.1"/>
    </source>
</evidence>
<dbReference type="EMBL" id="MRZV01000115">
    <property type="protein sequence ID" value="PIK58349.1"/>
    <property type="molecule type" value="Genomic_DNA"/>
</dbReference>
<sequence>MFFNQDLTRIISDLKSQVSNLKKELRNCKGSSTIQATEKASKKTKKKFERPFDFKRFHKRHIALRVAYLGWDYHGFAAQETIDTTIEFFLFEALLKTKLIEDRPSSNYSRCGRTDKGVSAFGQVITLDVRSNLREGLGVIQKENSTTEPGKDVRNVKELDYVNMLNRVLPPGHQSPCLGSRRSFLQCKMDVANGVVTFIRRIVSVDIQPVDSREDGFQMYEVTISGLAFLYHQIRCIVAILFMIGQHREKSEIIDELLDVSKNPRKPQYSMALNIRWCSTTVGMRL</sequence>
<dbReference type="Gene3D" id="3.30.70.660">
    <property type="entry name" value="Pseudouridine synthase I, catalytic domain, C-terminal subdomain"/>
    <property type="match status" value="1"/>
</dbReference>
<dbReference type="InterPro" id="IPR020103">
    <property type="entry name" value="PsdUridine_synth_cat_dom_sf"/>
</dbReference>
<accession>A0A2G8LDK5</accession>
<gene>
    <name evidence="7" type="ORF">BSL78_04737</name>
</gene>
<proteinExistence type="inferred from homology"/>
<dbReference type="GO" id="GO:1990481">
    <property type="term" value="P:mRNA pseudouridine synthesis"/>
    <property type="evidence" value="ECO:0007669"/>
    <property type="project" value="TreeGrafter"/>
</dbReference>
<keyword evidence="8" id="KW-1185">Reference proteome</keyword>
<dbReference type="GO" id="GO:0031119">
    <property type="term" value="P:tRNA pseudouridine synthesis"/>
    <property type="evidence" value="ECO:0007669"/>
    <property type="project" value="TreeGrafter"/>
</dbReference>
<evidence type="ECO:0000313" key="8">
    <source>
        <dbReference type="Proteomes" id="UP000230750"/>
    </source>
</evidence>
<comment type="catalytic activity">
    <reaction evidence="4">
        <text>uridine(38/39/40) in tRNA = pseudouridine(38/39/40) in tRNA</text>
        <dbReference type="Rhea" id="RHEA:22376"/>
        <dbReference type="Rhea" id="RHEA-COMP:10085"/>
        <dbReference type="Rhea" id="RHEA-COMP:10087"/>
        <dbReference type="ChEBI" id="CHEBI:65314"/>
        <dbReference type="ChEBI" id="CHEBI:65315"/>
        <dbReference type="EC" id="5.4.99.12"/>
    </reaction>
</comment>
<dbReference type="InterPro" id="IPR020095">
    <property type="entry name" value="PsdUridine_synth_TruA_C"/>
</dbReference>
<dbReference type="GO" id="GO:0003723">
    <property type="term" value="F:RNA binding"/>
    <property type="evidence" value="ECO:0007669"/>
    <property type="project" value="InterPro"/>
</dbReference>
<dbReference type="InterPro" id="IPR001406">
    <property type="entry name" value="PsdUridine_synth_TruA"/>
</dbReference>
<keyword evidence="2 4" id="KW-0819">tRNA processing</keyword>
<dbReference type="PANTHER" id="PTHR11142:SF5">
    <property type="entry name" value="TRNA PSEUDOURIDINE(38_39) SYNTHASE"/>
    <property type="match status" value="1"/>
</dbReference>
<feature type="domain" description="Pseudouridine synthase I TruA alpha/beta" evidence="6">
    <location>
        <begin position="184"/>
        <end position="272"/>
    </location>
</feature>
<organism evidence="7 8">
    <name type="scientific">Stichopus japonicus</name>
    <name type="common">Sea cucumber</name>
    <dbReference type="NCBI Taxonomy" id="307972"/>
    <lineage>
        <taxon>Eukaryota</taxon>
        <taxon>Metazoa</taxon>
        <taxon>Echinodermata</taxon>
        <taxon>Eleutherozoa</taxon>
        <taxon>Echinozoa</taxon>
        <taxon>Holothuroidea</taxon>
        <taxon>Aspidochirotacea</taxon>
        <taxon>Aspidochirotida</taxon>
        <taxon>Stichopodidae</taxon>
        <taxon>Apostichopus</taxon>
    </lineage>
</organism>
<dbReference type="InterPro" id="IPR020094">
    <property type="entry name" value="TruA/RsuA/RluB/E/F_N"/>
</dbReference>
<dbReference type="PANTHER" id="PTHR11142">
    <property type="entry name" value="PSEUDOURIDYLATE SYNTHASE"/>
    <property type="match status" value="1"/>
</dbReference>
<name>A0A2G8LDK5_STIJA</name>
<dbReference type="SUPFAM" id="SSF55120">
    <property type="entry name" value="Pseudouridine synthase"/>
    <property type="match status" value="1"/>
</dbReference>
<dbReference type="STRING" id="307972.A0A2G8LDK5"/>
<dbReference type="InterPro" id="IPR020097">
    <property type="entry name" value="PsdUridine_synth_TruA_a/b_dom"/>
</dbReference>
<evidence type="ECO:0000256" key="4">
    <source>
        <dbReference type="RuleBase" id="RU003792"/>
    </source>
</evidence>
<dbReference type="Proteomes" id="UP000230750">
    <property type="component" value="Unassembled WGS sequence"/>
</dbReference>
<dbReference type="GO" id="GO:0005634">
    <property type="term" value="C:nucleus"/>
    <property type="evidence" value="ECO:0007669"/>
    <property type="project" value="TreeGrafter"/>
</dbReference>
<evidence type="ECO:0000256" key="3">
    <source>
        <dbReference type="ARBA" id="ARBA00023235"/>
    </source>
</evidence>
<evidence type="ECO:0000259" key="6">
    <source>
        <dbReference type="Pfam" id="PF01416"/>
    </source>
</evidence>
<dbReference type="EC" id="5.4.99.12" evidence="4"/>